<feature type="non-terminal residue" evidence="2">
    <location>
        <position position="1"/>
    </location>
</feature>
<protein>
    <submittedName>
        <fullName evidence="2">AC1</fullName>
    </submittedName>
</protein>
<gene>
    <name evidence="2" type="primary">AC1</name>
</gene>
<name>A0A078JZA4_9GEMI</name>
<feature type="region of interest" description="Disordered" evidence="1">
    <location>
        <begin position="248"/>
        <end position="288"/>
    </location>
</feature>
<accession>A0A078JZA4</accession>
<reference evidence="2" key="1">
    <citation type="submission" date="2014-07" db="EMBL/GenBank/DDBJ databases">
        <authorList>
            <person name="Adhikary N."/>
        </authorList>
    </citation>
    <scope>NUCLEOTIDE SEQUENCE</scope>
    <source>
        <strain evidence="2">BCKV</strain>
    </source>
</reference>
<feature type="compositionally biased region" description="Low complexity" evidence="1">
    <location>
        <begin position="168"/>
        <end position="178"/>
    </location>
</feature>
<proteinExistence type="predicted"/>
<feature type="non-terminal residue" evidence="2">
    <location>
        <position position="288"/>
    </location>
</feature>
<feature type="region of interest" description="Disordered" evidence="1">
    <location>
        <begin position="168"/>
        <end position="215"/>
    </location>
</feature>
<evidence type="ECO:0000256" key="1">
    <source>
        <dbReference type="SAM" id="MobiDB-lite"/>
    </source>
</evidence>
<dbReference type="EMBL" id="LM994825">
    <property type="protein sequence ID" value="CDY80177.1"/>
    <property type="molecule type" value="Genomic_DNA"/>
</dbReference>
<organism evidence="2">
    <name type="scientific">Tobacco curly shoot virus</name>
    <dbReference type="NCBI Taxonomy" id="180526"/>
    <lineage>
        <taxon>Viruses</taxon>
        <taxon>Monodnaviria</taxon>
        <taxon>Shotokuvirae</taxon>
        <taxon>Cressdnaviricota</taxon>
        <taxon>Repensiviricetes</taxon>
        <taxon>Geplafuvirales</taxon>
        <taxon>Geminiviridae</taxon>
        <taxon>Begomovirus</taxon>
        <taxon>Begomovirus nicotianae</taxon>
    </lineage>
</organism>
<feature type="compositionally biased region" description="Basic and acidic residues" evidence="1">
    <location>
        <begin position="276"/>
        <end position="288"/>
    </location>
</feature>
<sequence length="288" mass="31105">PASSLCNMYIHRRGQHDDASPSSLACASLLELEYSGPSRVTKIAFFIAQFLSALFFSSSKNSLLELGPGLQRKIVGIPPLITGFPYFVLLCQSLWAPMNSLKCFKCGSTSSMTLYHASLLYTFGLRSRPHKLWGPKQRAHMVLPVLLSPSKTILLGLNGRAAASTTFSAAHSSSSSGTSKEEIKKGYFNPPAGGAKIFPSNTVDPTRGKKSSSMERINHITRKGAQKNGDLASPWGASLLEVLITVEKANQRRKSRPPQCNTPPLGGEISPHKRGATHDSPPEDGKKS</sequence>
<reference evidence="2" key="2">
    <citation type="submission" date="2014-08" db="EMBL/GenBank/DDBJ databases">
        <title>Tobacco curly shoot virus [India:Kalyani:Chilli,2014] partial AC1 gene for replication protein,Isolate-BCKV.</title>
        <authorList>
            <person name="Purkait S."/>
            <person name="Tudu A."/>
            <person name="Mandal S."/>
            <person name="Adhikary N.K."/>
            <person name="Tarafdar J."/>
        </authorList>
    </citation>
    <scope>NUCLEOTIDE SEQUENCE</scope>
    <source>
        <strain evidence="2">BCKV</strain>
    </source>
</reference>
<evidence type="ECO:0000313" key="2">
    <source>
        <dbReference type="EMBL" id="CDY80177.1"/>
    </source>
</evidence>